<dbReference type="PANTHER" id="PTHR30471:SF3">
    <property type="entry name" value="UPF0758 PROTEIN YEES-RELATED"/>
    <property type="match status" value="1"/>
</dbReference>
<protein>
    <submittedName>
        <fullName evidence="8">DNA repair protein RadC</fullName>
    </submittedName>
</protein>
<dbReference type="Gene3D" id="3.40.140.10">
    <property type="entry name" value="Cytidine Deaminase, domain 2"/>
    <property type="match status" value="1"/>
</dbReference>
<dbReference type="InterPro" id="IPR025657">
    <property type="entry name" value="RadC_JAB"/>
</dbReference>
<dbReference type="CDD" id="cd08071">
    <property type="entry name" value="MPN_DUF2466"/>
    <property type="match status" value="1"/>
</dbReference>
<gene>
    <name evidence="8" type="primary">radC</name>
    <name evidence="8" type="ORF">LIY65_04425</name>
</gene>
<dbReference type="InterPro" id="IPR020891">
    <property type="entry name" value="UPF0758_CS"/>
</dbReference>
<dbReference type="InterPro" id="IPR037518">
    <property type="entry name" value="MPN"/>
</dbReference>
<dbReference type="Pfam" id="PF04002">
    <property type="entry name" value="RadC"/>
    <property type="match status" value="1"/>
</dbReference>
<reference evidence="8" key="1">
    <citation type="submission" date="2021-10" db="EMBL/GenBank/DDBJ databases">
        <title>Collection of gut derived symbiotic bacterial strains cultured from healthy donors.</title>
        <authorList>
            <person name="Lin H."/>
            <person name="Littmann E."/>
            <person name="Claire K."/>
            <person name="Pamer E."/>
        </authorList>
    </citation>
    <scope>NUCLEOTIDE SEQUENCE</scope>
    <source>
        <strain evidence="8">MSK.7.16</strain>
    </source>
</reference>
<evidence type="ECO:0000256" key="2">
    <source>
        <dbReference type="ARBA" id="ARBA00022670"/>
    </source>
</evidence>
<evidence type="ECO:0000313" key="8">
    <source>
        <dbReference type="EMBL" id="MCB6827930.1"/>
    </source>
</evidence>
<dbReference type="Proteomes" id="UP001198190">
    <property type="component" value="Unassembled WGS sequence"/>
</dbReference>
<feature type="domain" description="MPN" evidence="7">
    <location>
        <begin position="68"/>
        <end position="190"/>
    </location>
</feature>
<keyword evidence="2" id="KW-0645">Protease</keyword>
<dbReference type="PROSITE" id="PS01302">
    <property type="entry name" value="UPF0758"/>
    <property type="match status" value="1"/>
</dbReference>
<dbReference type="GO" id="GO:0008237">
    <property type="term" value="F:metallopeptidase activity"/>
    <property type="evidence" value="ECO:0007669"/>
    <property type="project" value="UniProtKB-KW"/>
</dbReference>
<dbReference type="InterPro" id="IPR001405">
    <property type="entry name" value="UPF0758"/>
</dbReference>
<dbReference type="PROSITE" id="PS50249">
    <property type="entry name" value="MPN"/>
    <property type="match status" value="1"/>
</dbReference>
<sequence>MKIKKDYELLSILLGLQISDDLRLNSLEDILQSPRAIHGIGQKKQEKIYALKEILERLLKLDKKQKITINTPKDIADILIPQYRYATQENFIIVLLNAKNNIISIEDIFKGSIDTSIAEPKEIFREALKYPTSAIILAHNHPSGDTTPSIEDIYVTKRIVEAGKILGIRILDHIIIGDNNFFSLKQNGLIEKES</sequence>
<evidence type="ECO:0000259" key="7">
    <source>
        <dbReference type="PROSITE" id="PS50249"/>
    </source>
</evidence>
<dbReference type="NCBIfam" id="TIGR00608">
    <property type="entry name" value="radc"/>
    <property type="match status" value="1"/>
</dbReference>
<evidence type="ECO:0000256" key="4">
    <source>
        <dbReference type="ARBA" id="ARBA00022801"/>
    </source>
</evidence>
<dbReference type="PANTHER" id="PTHR30471">
    <property type="entry name" value="DNA REPAIR PROTEIN RADC"/>
    <property type="match status" value="1"/>
</dbReference>
<comment type="similarity">
    <text evidence="1">Belongs to the UPF0758 family.</text>
</comment>
<accession>A0AAW4U0A9</accession>
<dbReference type="EMBL" id="JAJCGD010000008">
    <property type="protein sequence ID" value="MCB6827930.1"/>
    <property type="molecule type" value="Genomic_DNA"/>
</dbReference>
<dbReference type="GO" id="GO:0006508">
    <property type="term" value="P:proteolysis"/>
    <property type="evidence" value="ECO:0007669"/>
    <property type="project" value="UniProtKB-KW"/>
</dbReference>
<keyword evidence="3" id="KW-0479">Metal-binding</keyword>
<dbReference type="SUPFAM" id="SSF102712">
    <property type="entry name" value="JAB1/MPN domain"/>
    <property type="match status" value="1"/>
</dbReference>
<comment type="caution">
    <text evidence="8">The sequence shown here is derived from an EMBL/GenBank/DDBJ whole genome shotgun (WGS) entry which is preliminary data.</text>
</comment>
<proteinExistence type="inferred from homology"/>
<dbReference type="GO" id="GO:0046872">
    <property type="term" value="F:metal ion binding"/>
    <property type="evidence" value="ECO:0007669"/>
    <property type="project" value="UniProtKB-KW"/>
</dbReference>
<name>A0AAW4U0A9_9FIRM</name>
<evidence type="ECO:0000256" key="1">
    <source>
        <dbReference type="ARBA" id="ARBA00010243"/>
    </source>
</evidence>
<evidence type="ECO:0000256" key="3">
    <source>
        <dbReference type="ARBA" id="ARBA00022723"/>
    </source>
</evidence>
<organism evidence="8 9">
    <name type="scientific">Megamonas funiformis</name>
    <dbReference type="NCBI Taxonomy" id="437897"/>
    <lineage>
        <taxon>Bacteria</taxon>
        <taxon>Bacillati</taxon>
        <taxon>Bacillota</taxon>
        <taxon>Negativicutes</taxon>
        <taxon>Selenomonadales</taxon>
        <taxon>Selenomonadaceae</taxon>
        <taxon>Megamonas</taxon>
    </lineage>
</organism>
<evidence type="ECO:0000313" key="9">
    <source>
        <dbReference type="Proteomes" id="UP001198190"/>
    </source>
</evidence>
<keyword evidence="6" id="KW-0482">Metalloprotease</keyword>
<evidence type="ECO:0000256" key="5">
    <source>
        <dbReference type="ARBA" id="ARBA00022833"/>
    </source>
</evidence>
<dbReference type="AlphaFoldDB" id="A0AAW4U0A9"/>
<evidence type="ECO:0000256" key="6">
    <source>
        <dbReference type="ARBA" id="ARBA00023049"/>
    </source>
</evidence>
<keyword evidence="5" id="KW-0862">Zinc</keyword>
<dbReference type="RefSeq" id="WP_227152780.1">
    <property type="nucleotide sequence ID" value="NZ_CAUBDY010000008.1"/>
</dbReference>
<keyword evidence="4" id="KW-0378">Hydrolase</keyword>